<proteinExistence type="predicted"/>
<evidence type="ECO:0000313" key="2">
    <source>
        <dbReference type="Proteomes" id="UP000887574"/>
    </source>
</evidence>
<evidence type="ECO:0000256" key="1">
    <source>
        <dbReference type="SAM" id="Phobius"/>
    </source>
</evidence>
<dbReference type="WBParaSite" id="jg1721">
    <property type="protein sequence ID" value="jg1721"/>
    <property type="gene ID" value="jg1721"/>
</dbReference>
<name>A0A915DAI0_9BILA</name>
<reference evidence="3" key="1">
    <citation type="submission" date="2022-11" db="UniProtKB">
        <authorList>
            <consortium name="WormBaseParasite"/>
        </authorList>
    </citation>
    <scope>IDENTIFICATION</scope>
</reference>
<feature type="transmembrane region" description="Helical" evidence="1">
    <location>
        <begin position="12"/>
        <end position="30"/>
    </location>
</feature>
<keyword evidence="1" id="KW-0472">Membrane</keyword>
<keyword evidence="2" id="KW-1185">Reference proteome</keyword>
<evidence type="ECO:0000313" key="3">
    <source>
        <dbReference type="WBParaSite" id="jg1721"/>
    </source>
</evidence>
<protein>
    <submittedName>
        <fullName evidence="3">Uncharacterized protein</fullName>
    </submittedName>
</protein>
<dbReference type="Proteomes" id="UP000887574">
    <property type="component" value="Unplaced"/>
</dbReference>
<dbReference type="AlphaFoldDB" id="A0A915DAI0"/>
<accession>A0A915DAI0</accession>
<sequence>MRETRLRIENYITALVVFLLLAGYWIRGIIQMKKHLSFLAMVDRCCHLFHPVLAAMLRKPQNSDVPNCPKSSYMPFSGALADALIDAGHTVSSGQGNYGIQPQCTLQRLIQNQKCASNQTAQSSGLMQSKHITAPFQHFHLPRWNPHIEQSKYKLCEALVTNQSLLNQLLAEHYDIYVTSVYDGCTSGCSSCCKSPAWSATQSQPPQVAF</sequence>
<keyword evidence="1" id="KW-0812">Transmembrane</keyword>
<keyword evidence="1" id="KW-1133">Transmembrane helix</keyword>
<organism evidence="2 3">
    <name type="scientific">Ditylenchus dipsaci</name>
    <dbReference type="NCBI Taxonomy" id="166011"/>
    <lineage>
        <taxon>Eukaryota</taxon>
        <taxon>Metazoa</taxon>
        <taxon>Ecdysozoa</taxon>
        <taxon>Nematoda</taxon>
        <taxon>Chromadorea</taxon>
        <taxon>Rhabditida</taxon>
        <taxon>Tylenchina</taxon>
        <taxon>Tylenchomorpha</taxon>
        <taxon>Sphaerularioidea</taxon>
        <taxon>Anguinidae</taxon>
        <taxon>Anguininae</taxon>
        <taxon>Ditylenchus</taxon>
    </lineage>
</organism>